<proteinExistence type="predicted"/>
<dbReference type="GeneID" id="60587516"/>
<reference evidence="3 4" key="1">
    <citation type="submission" date="2020-12" db="EMBL/GenBank/DDBJ databases">
        <title>Halosimplex halophilum sp. nov. and Halosimplex salinum sp. nov., two new members of the genus Halosimplex.</title>
        <authorList>
            <person name="Cui H.L."/>
        </authorList>
    </citation>
    <scope>NUCLEOTIDE SEQUENCE [LARGE SCALE GENOMIC DNA]</scope>
    <source>
        <strain evidence="3 4">YGH94</strain>
    </source>
</reference>
<dbReference type="KEGG" id="hlt:I7X12_03445"/>
<dbReference type="OrthoDB" id="302327at2157"/>
<feature type="compositionally biased region" description="Low complexity" evidence="1">
    <location>
        <begin position="84"/>
        <end position="99"/>
    </location>
</feature>
<protein>
    <recommendedName>
        <fullName evidence="2">DICT domain-containing protein</fullName>
    </recommendedName>
</protein>
<dbReference type="InterPro" id="IPR019278">
    <property type="entry name" value="DICT_dom"/>
</dbReference>
<organism evidence="3 4">
    <name type="scientific">Halosimplex litoreum</name>
    <dbReference type="NCBI Taxonomy" id="1198301"/>
    <lineage>
        <taxon>Archaea</taxon>
        <taxon>Methanobacteriati</taxon>
        <taxon>Methanobacteriota</taxon>
        <taxon>Stenosarchaea group</taxon>
        <taxon>Halobacteria</taxon>
        <taxon>Halobacteriales</taxon>
        <taxon>Haloarculaceae</taxon>
        <taxon>Halosimplex</taxon>
    </lineage>
</organism>
<dbReference type="EMBL" id="CP065856">
    <property type="protein sequence ID" value="QPV63699.1"/>
    <property type="molecule type" value="Genomic_DNA"/>
</dbReference>
<feature type="domain" description="DICT" evidence="2">
    <location>
        <begin position="141"/>
        <end position="238"/>
    </location>
</feature>
<feature type="region of interest" description="Disordered" evidence="1">
    <location>
        <begin position="84"/>
        <end position="112"/>
    </location>
</feature>
<dbReference type="RefSeq" id="WP_198062483.1">
    <property type="nucleotide sequence ID" value="NZ_CP065856.1"/>
</dbReference>
<evidence type="ECO:0000256" key="1">
    <source>
        <dbReference type="SAM" id="MobiDB-lite"/>
    </source>
</evidence>
<evidence type="ECO:0000259" key="2">
    <source>
        <dbReference type="Pfam" id="PF10069"/>
    </source>
</evidence>
<dbReference type="Proteomes" id="UP000595001">
    <property type="component" value="Chromosome"/>
</dbReference>
<accession>A0A7T3KW09</accession>
<sequence>MSRPLDAVIDDLAGERRELVAVNATEGAPLDDVVAYFDRFNFSDVSHVDDSALPTGALLATDGDRCLGAVDIADLHTYLFDPGVGTGPPADADGGPHATDPSDEGPETGPLTETEVTGIRQFLARLDNRVYTVTGETVTPMVGVSRHIEQRALAASEGAVHAGFQQLSRLRDKRHTLDTYLTLAERGVDANLYGVPDWRPPAADGLTVHADDDGDVIGEYWLVAVDTDRGGGALVAREDAPGTYSGFWTFRPSLVADVVDAIETDVQPRLRRIGE</sequence>
<name>A0A7T3KW09_9EURY</name>
<keyword evidence="4" id="KW-1185">Reference proteome</keyword>
<dbReference type="Pfam" id="PF10069">
    <property type="entry name" value="DICT"/>
    <property type="match status" value="1"/>
</dbReference>
<evidence type="ECO:0000313" key="4">
    <source>
        <dbReference type="Proteomes" id="UP000595001"/>
    </source>
</evidence>
<evidence type="ECO:0000313" key="3">
    <source>
        <dbReference type="EMBL" id="QPV63699.1"/>
    </source>
</evidence>
<dbReference type="AlphaFoldDB" id="A0A7T3KW09"/>
<gene>
    <name evidence="3" type="ORF">I7X12_03445</name>
</gene>